<name>A0ABW2UHT7_9RHOB</name>
<gene>
    <name evidence="8" type="ORF">ACFQXB_08355</name>
</gene>
<feature type="transmembrane region" description="Helical" evidence="7">
    <location>
        <begin position="141"/>
        <end position="170"/>
    </location>
</feature>
<evidence type="ECO:0000256" key="5">
    <source>
        <dbReference type="ARBA" id="ARBA00022989"/>
    </source>
</evidence>
<keyword evidence="9" id="KW-1185">Reference proteome</keyword>
<evidence type="ECO:0000256" key="1">
    <source>
        <dbReference type="ARBA" id="ARBA00004651"/>
    </source>
</evidence>
<keyword evidence="3" id="KW-1003">Cell membrane</keyword>
<dbReference type="EMBL" id="JBHTFQ010000004">
    <property type="protein sequence ID" value="MFC7704202.1"/>
    <property type="molecule type" value="Genomic_DNA"/>
</dbReference>
<dbReference type="Pfam" id="PF02417">
    <property type="entry name" value="Chromate_transp"/>
    <property type="match status" value="1"/>
</dbReference>
<evidence type="ECO:0000313" key="8">
    <source>
        <dbReference type="EMBL" id="MFC7704202.1"/>
    </source>
</evidence>
<comment type="similarity">
    <text evidence="2">Belongs to the chromate ion transporter (CHR) (TC 2.A.51) family.</text>
</comment>
<proteinExistence type="inferred from homology"/>
<sequence length="173" mass="17842">MMDPLIALCLTLMGQSLLAVGGLYVVLGDLQRVVVGNGWLGGAEFSALFALAQVAPGPNTIFVTLIGWRMGGLGGALAATAAFMVLPLTIAAAAGRLWTRWGERRWFLTLRAGLVPLTIGLMISSAWLLTDAAAQGWAGHAVVAAAAAASLWLRMHPVAILGCAALLGLLGII</sequence>
<protein>
    <submittedName>
        <fullName evidence="8">Chromate transporter</fullName>
    </submittedName>
</protein>
<dbReference type="RefSeq" id="WP_377402041.1">
    <property type="nucleotide sequence ID" value="NZ_JBHTFQ010000004.1"/>
</dbReference>
<dbReference type="InterPro" id="IPR052518">
    <property type="entry name" value="CHR_Transporter"/>
</dbReference>
<comment type="caution">
    <text evidence="8">The sequence shown here is derived from an EMBL/GenBank/DDBJ whole genome shotgun (WGS) entry which is preliminary data.</text>
</comment>
<keyword evidence="6 7" id="KW-0472">Membrane</keyword>
<organism evidence="8 9">
    <name type="scientific">Plastorhodobacter daqingensis</name>
    <dbReference type="NCBI Taxonomy" id="1387281"/>
    <lineage>
        <taxon>Bacteria</taxon>
        <taxon>Pseudomonadati</taxon>
        <taxon>Pseudomonadota</taxon>
        <taxon>Alphaproteobacteria</taxon>
        <taxon>Rhodobacterales</taxon>
        <taxon>Paracoccaceae</taxon>
        <taxon>Plastorhodobacter</taxon>
    </lineage>
</organism>
<keyword evidence="5 7" id="KW-1133">Transmembrane helix</keyword>
<evidence type="ECO:0000256" key="6">
    <source>
        <dbReference type="ARBA" id="ARBA00023136"/>
    </source>
</evidence>
<evidence type="ECO:0000256" key="3">
    <source>
        <dbReference type="ARBA" id="ARBA00022475"/>
    </source>
</evidence>
<dbReference type="PANTHER" id="PTHR43663:SF1">
    <property type="entry name" value="CHROMATE TRANSPORTER"/>
    <property type="match status" value="1"/>
</dbReference>
<dbReference type="Proteomes" id="UP001596516">
    <property type="component" value="Unassembled WGS sequence"/>
</dbReference>
<evidence type="ECO:0000313" key="9">
    <source>
        <dbReference type="Proteomes" id="UP001596516"/>
    </source>
</evidence>
<feature type="transmembrane region" description="Helical" evidence="7">
    <location>
        <begin position="106"/>
        <end position="129"/>
    </location>
</feature>
<dbReference type="InterPro" id="IPR003370">
    <property type="entry name" value="Chromate_transpt"/>
</dbReference>
<feature type="transmembrane region" description="Helical" evidence="7">
    <location>
        <begin position="73"/>
        <end position="94"/>
    </location>
</feature>
<evidence type="ECO:0000256" key="2">
    <source>
        <dbReference type="ARBA" id="ARBA00005262"/>
    </source>
</evidence>
<dbReference type="PANTHER" id="PTHR43663">
    <property type="entry name" value="CHROMATE TRANSPORT PROTEIN-RELATED"/>
    <property type="match status" value="1"/>
</dbReference>
<evidence type="ECO:0000256" key="7">
    <source>
        <dbReference type="SAM" id="Phobius"/>
    </source>
</evidence>
<comment type="subcellular location">
    <subcellularLocation>
        <location evidence="1">Cell membrane</location>
        <topology evidence="1">Multi-pass membrane protein</topology>
    </subcellularLocation>
</comment>
<evidence type="ECO:0000256" key="4">
    <source>
        <dbReference type="ARBA" id="ARBA00022692"/>
    </source>
</evidence>
<accession>A0ABW2UHT7</accession>
<reference evidence="9" key="1">
    <citation type="journal article" date="2019" name="Int. J. Syst. Evol. Microbiol.">
        <title>The Global Catalogue of Microorganisms (GCM) 10K type strain sequencing project: providing services to taxonomists for standard genome sequencing and annotation.</title>
        <authorList>
            <consortium name="The Broad Institute Genomics Platform"/>
            <consortium name="The Broad Institute Genome Sequencing Center for Infectious Disease"/>
            <person name="Wu L."/>
            <person name="Ma J."/>
        </authorList>
    </citation>
    <scope>NUCLEOTIDE SEQUENCE [LARGE SCALE GENOMIC DNA]</scope>
    <source>
        <strain evidence="9">CGMCC 1.12750</strain>
    </source>
</reference>
<keyword evidence="4 7" id="KW-0812">Transmembrane</keyword>